<evidence type="ECO:0000256" key="2">
    <source>
        <dbReference type="ARBA" id="ARBA00022741"/>
    </source>
</evidence>
<proteinExistence type="predicted"/>
<dbReference type="GO" id="GO:0016887">
    <property type="term" value="F:ATP hydrolysis activity"/>
    <property type="evidence" value="ECO:0007669"/>
    <property type="project" value="InterPro"/>
</dbReference>
<evidence type="ECO:0000256" key="3">
    <source>
        <dbReference type="ARBA" id="ARBA00022840"/>
    </source>
</evidence>
<evidence type="ECO:0000313" key="6">
    <source>
        <dbReference type="EMBL" id="GGE11086.1"/>
    </source>
</evidence>
<dbReference type="Gene3D" id="3.40.50.300">
    <property type="entry name" value="P-loop containing nucleotide triphosphate hydrolases"/>
    <property type="match status" value="1"/>
</dbReference>
<accession>A0A916ZRU7</accession>
<organism evidence="6 7">
    <name type="scientific">Sandarakinorhabdus glacialis</name>
    <dbReference type="NCBI Taxonomy" id="1614636"/>
    <lineage>
        <taxon>Bacteria</taxon>
        <taxon>Pseudomonadati</taxon>
        <taxon>Pseudomonadota</taxon>
        <taxon>Alphaproteobacteria</taxon>
        <taxon>Sphingomonadales</taxon>
        <taxon>Sphingosinicellaceae</taxon>
        <taxon>Sandarakinorhabdus</taxon>
    </lineage>
</organism>
<dbReference type="InterPro" id="IPR003593">
    <property type="entry name" value="AAA+_ATPase"/>
</dbReference>
<keyword evidence="2" id="KW-0547">Nucleotide-binding</keyword>
<keyword evidence="7" id="KW-1185">Reference proteome</keyword>
<dbReference type="EMBL" id="BMJM01000005">
    <property type="protein sequence ID" value="GGE11086.1"/>
    <property type="molecule type" value="Genomic_DNA"/>
</dbReference>
<sequence>MAEGLSLRLSQTGPIPLDVDITLPVGQTLALVGPSGAGKTTILRAIAGLYRPRSGHIVVNGQTWLDATTNLAPQHRRVGFVFQSYGLFPHLTAAGNIREAMLERPASERAGRADDLLAQVQLAGLGGRYPAQLSGGQQQRVALARALARDPAILLLDEPFSAVDHPVRRALHAIIAEIRGASPLPIVFVSHDVEDAVRSADQLCFLSKGRSLESGPPRTLLDDPNTQLSRWMNGNASAESD</sequence>
<evidence type="ECO:0000256" key="4">
    <source>
        <dbReference type="SAM" id="MobiDB-lite"/>
    </source>
</evidence>
<dbReference type="Proteomes" id="UP000635071">
    <property type="component" value="Unassembled WGS sequence"/>
</dbReference>
<dbReference type="RefSeq" id="WP_188762502.1">
    <property type="nucleotide sequence ID" value="NZ_BMJM01000005.1"/>
</dbReference>
<feature type="domain" description="ABC transporter" evidence="5">
    <location>
        <begin position="1"/>
        <end position="233"/>
    </location>
</feature>
<feature type="compositionally biased region" description="Polar residues" evidence="4">
    <location>
        <begin position="224"/>
        <end position="241"/>
    </location>
</feature>
<gene>
    <name evidence="6" type="ORF">GCM10011529_16820</name>
</gene>
<feature type="region of interest" description="Disordered" evidence="4">
    <location>
        <begin position="213"/>
        <end position="241"/>
    </location>
</feature>
<dbReference type="PROSITE" id="PS50893">
    <property type="entry name" value="ABC_TRANSPORTER_2"/>
    <property type="match status" value="1"/>
</dbReference>
<evidence type="ECO:0000259" key="5">
    <source>
        <dbReference type="PROSITE" id="PS50893"/>
    </source>
</evidence>
<evidence type="ECO:0000256" key="1">
    <source>
        <dbReference type="ARBA" id="ARBA00022448"/>
    </source>
</evidence>
<reference evidence="6" key="2">
    <citation type="submission" date="2020-09" db="EMBL/GenBank/DDBJ databases">
        <authorList>
            <person name="Sun Q."/>
            <person name="Zhou Y."/>
        </authorList>
    </citation>
    <scope>NUCLEOTIDE SEQUENCE</scope>
    <source>
        <strain evidence="6">CGMCC 1.15519</strain>
    </source>
</reference>
<dbReference type="SMART" id="SM00382">
    <property type="entry name" value="AAA"/>
    <property type="match status" value="1"/>
</dbReference>
<reference evidence="6" key="1">
    <citation type="journal article" date="2014" name="Int. J. Syst. Evol. Microbiol.">
        <title>Complete genome sequence of Corynebacterium casei LMG S-19264T (=DSM 44701T), isolated from a smear-ripened cheese.</title>
        <authorList>
            <consortium name="US DOE Joint Genome Institute (JGI-PGF)"/>
            <person name="Walter F."/>
            <person name="Albersmeier A."/>
            <person name="Kalinowski J."/>
            <person name="Ruckert C."/>
        </authorList>
    </citation>
    <scope>NUCLEOTIDE SEQUENCE</scope>
    <source>
        <strain evidence="6">CGMCC 1.15519</strain>
    </source>
</reference>
<keyword evidence="3" id="KW-0067">ATP-binding</keyword>
<dbReference type="InterPro" id="IPR027417">
    <property type="entry name" value="P-loop_NTPase"/>
</dbReference>
<dbReference type="GO" id="GO:0005524">
    <property type="term" value="F:ATP binding"/>
    <property type="evidence" value="ECO:0007669"/>
    <property type="project" value="UniProtKB-KW"/>
</dbReference>
<dbReference type="PANTHER" id="PTHR42781:SF4">
    <property type="entry name" value="SPERMIDINE_PUTRESCINE IMPORT ATP-BINDING PROTEIN POTA"/>
    <property type="match status" value="1"/>
</dbReference>
<comment type="caution">
    <text evidence="6">The sequence shown here is derived from an EMBL/GenBank/DDBJ whole genome shotgun (WGS) entry which is preliminary data.</text>
</comment>
<keyword evidence="1" id="KW-0813">Transport</keyword>
<dbReference type="PROSITE" id="PS00211">
    <property type="entry name" value="ABC_TRANSPORTER_1"/>
    <property type="match status" value="1"/>
</dbReference>
<dbReference type="SUPFAM" id="SSF52540">
    <property type="entry name" value="P-loop containing nucleoside triphosphate hydrolases"/>
    <property type="match status" value="1"/>
</dbReference>
<dbReference type="AlphaFoldDB" id="A0A916ZRU7"/>
<dbReference type="Pfam" id="PF00005">
    <property type="entry name" value="ABC_tran"/>
    <property type="match status" value="1"/>
</dbReference>
<name>A0A916ZRU7_9SPHN</name>
<dbReference type="InterPro" id="IPR050093">
    <property type="entry name" value="ABC_SmlMolc_Importer"/>
</dbReference>
<protein>
    <recommendedName>
        <fullName evidence="5">ABC transporter domain-containing protein</fullName>
    </recommendedName>
</protein>
<dbReference type="PANTHER" id="PTHR42781">
    <property type="entry name" value="SPERMIDINE/PUTRESCINE IMPORT ATP-BINDING PROTEIN POTA"/>
    <property type="match status" value="1"/>
</dbReference>
<dbReference type="InterPro" id="IPR003439">
    <property type="entry name" value="ABC_transporter-like_ATP-bd"/>
</dbReference>
<evidence type="ECO:0000313" key="7">
    <source>
        <dbReference type="Proteomes" id="UP000635071"/>
    </source>
</evidence>
<dbReference type="InterPro" id="IPR017871">
    <property type="entry name" value="ABC_transporter-like_CS"/>
</dbReference>